<dbReference type="Gene3D" id="3.40.309.10">
    <property type="entry name" value="Aldehyde Dehydrogenase, Chain A, domain 2"/>
    <property type="match status" value="1"/>
</dbReference>
<keyword evidence="2" id="KW-0520">NAD</keyword>
<protein>
    <recommendedName>
        <fullName evidence="3">Aldehyde dehydrogenase domain-containing protein</fullName>
    </recommendedName>
</protein>
<dbReference type="PANTHER" id="PTHR43720">
    <property type="entry name" value="2-AMINOMUCONIC SEMIALDEHYDE DEHYDROGENASE"/>
    <property type="match status" value="1"/>
</dbReference>
<dbReference type="AlphaFoldDB" id="A0A8S3AFU2"/>
<evidence type="ECO:0000259" key="3">
    <source>
        <dbReference type="Pfam" id="PF00171"/>
    </source>
</evidence>
<comment type="similarity">
    <text evidence="1">Belongs to the aldehyde dehydrogenase family.</text>
</comment>
<dbReference type="SUPFAM" id="SSF53720">
    <property type="entry name" value="ALDH-like"/>
    <property type="match status" value="1"/>
</dbReference>
<dbReference type="InterPro" id="IPR016163">
    <property type="entry name" value="Ald_DH_C"/>
</dbReference>
<comment type="caution">
    <text evidence="4">The sequence shown here is derived from an EMBL/GenBank/DDBJ whole genome shotgun (WGS) entry which is preliminary data.</text>
</comment>
<name>A0A8S3AFU2_9BILA</name>
<dbReference type="EMBL" id="CAJOBJ010132550">
    <property type="protein sequence ID" value="CAF4728095.1"/>
    <property type="molecule type" value="Genomic_DNA"/>
</dbReference>
<organism evidence="4 6">
    <name type="scientific">Rotaria magnacalcarata</name>
    <dbReference type="NCBI Taxonomy" id="392030"/>
    <lineage>
        <taxon>Eukaryota</taxon>
        <taxon>Metazoa</taxon>
        <taxon>Spiralia</taxon>
        <taxon>Gnathifera</taxon>
        <taxon>Rotifera</taxon>
        <taxon>Eurotatoria</taxon>
        <taxon>Bdelloidea</taxon>
        <taxon>Philodinida</taxon>
        <taxon>Philodinidae</taxon>
        <taxon>Rotaria</taxon>
    </lineage>
</organism>
<dbReference type="InterPro" id="IPR015590">
    <property type="entry name" value="Aldehyde_DH_dom"/>
</dbReference>
<proteinExistence type="inferred from homology"/>
<dbReference type="Proteomes" id="UP000681720">
    <property type="component" value="Unassembled WGS sequence"/>
</dbReference>
<evidence type="ECO:0000313" key="4">
    <source>
        <dbReference type="EMBL" id="CAF4728095.1"/>
    </source>
</evidence>
<gene>
    <name evidence="5" type="ORF">BYL167_LOCUS47530</name>
    <name evidence="4" type="ORF">GIL414_LOCUS44148</name>
</gene>
<evidence type="ECO:0000313" key="5">
    <source>
        <dbReference type="EMBL" id="CAF4786356.1"/>
    </source>
</evidence>
<dbReference type="EMBL" id="CAJOBH010136923">
    <property type="protein sequence ID" value="CAF4786356.1"/>
    <property type="molecule type" value="Genomic_DNA"/>
</dbReference>
<dbReference type="GO" id="GO:0016620">
    <property type="term" value="F:oxidoreductase activity, acting on the aldehyde or oxo group of donors, NAD or NADP as acceptor"/>
    <property type="evidence" value="ECO:0007669"/>
    <property type="project" value="InterPro"/>
</dbReference>
<reference evidence="4" key="1">
    <citation type="submission" date="2021-02" db="EMBL/GenBank/DDBJ databases">
        <authorList>
            <person name="Nowell W R."/>
        </authorList>
    </citation>
    <scope>NUCLEOTIDE SEQUENCE</scope>
</reference>
<evidence type="ECO:0000256" key="2">
    <source>
        <dbReference type="ARBA" id="ARBA00023027"/>
    </source>
</evidence>
<feature type="domain" description="Aldehyde dehydrogenase" evidence="3">
    <location>
        <begin position="1"/>
        <end position="79"/>
    </location>
</feature>
<accession>A0A8S3AFU2</accession>
<evidence type="ECO:0000313" key="6">
    <source>
        <dbReference type="Proteomes" id="UP000681720"/>
    </source>
</evidence>
<dbReference type="Pfam" id="PF00171">
    <property type="entry name" value="Aldedh"/>
    <property type="match status" value="1"/>
</dbReference>
<dbReference type="InterPro" id="IPR016161">
    <property type="entry name" value="Ald_DH/histidinol_DH"/>
</dbReference>
<feature type="non-terminal residue" evidence="4">
    <location>
        <position position="79"/>
    </location>
</feature>
<evidence type="ECO:0000256" key="1">
    <source>
        <dbReference type="ARBA" id="ARBA00009986"/>
    </source>
</evidence>
<dbReference type="PANTHER" id="PTHR43720:SF2">
    <property type="entry name" value="2-AMINOMUCONIC SEMIALDEHYDE DEHYDROGENASE"/>
    <property type="match status" value="1"/>
</dbReference>
<dbReference type="Proteomes" id="UP000681967">
    <property type="component" value="Unassembled WGS sequence"/>
</dbReference>
<sequence length="79" mass="8910">MGPVVSKEHQHKIEKYIEIARQNGNEVIVAGIMDENIKTSDKGYFIMPTVILNVDDESKLMTEEIFGPVVCIVPFDTED</sequence>